<accession>A0A5J4VVN9</accession>
<sequence>MLILVAMIEIQLPTHSAVMTTSEFVRHYSPLEVNTDIEGITNDKQGPLVVDRLYSMVIGLEYKPYQKN</sequence>
<dbReference type="EMBL" id="SNRW01004714">
    <property type="protein sequence ID" value="KAA6386635.1"/>
    <property type="molecule type" value="Genomic_DNA"/>
</dbReference>
<name>A0A5J4VVN9_9EUKA</name>
<evidence type="ECO:0000313" key="1">
    <source>
        <dbReference type="EMBL" id="KAA6386635.1"/>
    </source>
</evidence>
<comment type="caution">
    <text evidence="1">The sequence shown here is derived from an EMBL/GenBank/DDBJ whole genome shotgun (WGS) entry which is preliminary data.</text>
</comment>
<protein>
    <submittedName>
        <fullName evidence="1">Uncharacterized protein</fullName>
    </submittedName>
</protein>
<evidence type="ECO:0000313" key="2">
    <source>
        <dbReference type="Proteomes" id="UP000324800"/>
    </source>
</evidence>
<organism evidence="1 2">
    <name type="scientific">Streblomastix strix</name>
    <dbReference type="NCBI Taxonomy" id="222440"/>
    <lineage>
        <taxon>Eukaryota</taxon>
        <taxon>Metamonada</taxon>
        <taxon>Preaxostyla</taxon>
        <taxon>Oxymonadida</taxon>
        <taxon>Streblomastigidae</taxon>
        <taxon>Streblomastix</taxon>
    </lineage>
</organism>
<reference evidence="1 2" key="1">
    <citation type="submission" date="2019-03" db="EMBL/GenBank/DDBJ databases">
        <title>Single cell metagenomics reveals metabolic interactions within the superorganism composed of flagellate Streblomastix strix and complex community of Bacteroidetes bacteria on its surface.</title>
        <authorList>
            <person name="Treitli S.C."/>
            <person name="Kolisko M."/>
            <person name="Husnik F."/>
            <person name="Keeling P."/>
            <person name="Hampl V."/>
        </authorList>
    </citation>
    <scope>NUCLEOTIDE SEQUENCE [LARGE SCALE GENOMIC DNA]</scope>
    <source>
        <strain evidence="1">ST1C</strain>
    </source>
</reference>
<proteinExistence type="predicted"/>
<dbReference type="Proteomes" id="UP000324800">
    <property type="component" value="Unassembled WGS sequence"/>
</dbReference>
<dbReference type="AlphaFoldDB" id="A0A5J4VVN9"/>
<gene>
    <name evidence="1" type="ORF">EZS28_017839</name>
</gene>